<dbReference type="Proteomes" id="UP000633943">
    <property type="component" value="Unassembled WGS sequence"/>
</dbReference>
<sequence length="217" mass="23068">MSTSLPASAEDAARAEHYALLARLFFAAPDAPLLAALVAAGDVFGVGDSPSPLAHSPLAHSPFVPSPFGVAWAELADAARRTDARSVHDEYEALFHGIGRPEVMLYGSFYLAGFLMEEPLADLRDDLAGLGLARRGGVTETEDHVAALAEVMRHLVVSGADAAGLARQRAFFTRHLQPWYARLADAVAAAPQASFYARVGALARAFFDVESEAFAMD</sequence>
<keyword evidence="1" id="KW-0143">Chaperone</keyword>
<dbReference type="EMBL" id="WTVP01000001">
    <property type="protein sequence ID" value="NMG14020.1"/>
    <property type="molecule type" value="Genomic_DNA"/>
</dbReference>
<dbReference type="Gene3D" id="1.10.3480.10">
    <property type="entry name" value="TorD-like"/>
    <property type="match status" value="1"/>
</dbReference>
<protein>
    <submittedName>
        <fullName evidence="2">Molecular chaperone</fullName>
    </submittedName>
</protein>
<reference evidence="2 3" key="1">
    <citation type="submission" date="2019-12" db="EMBL/GenBank/DDBJ databases">
        <title>Comparative genomics gives insights into the taxonomy of the Azoarcus-Aromatoleum group and reveals separate origins of nif in the plant-associated Azoarcus and non-plant-associated Aromatoleum sub-groups.</title>
        <authorList>
            <person name="Lafos M."/>
            <person name="Maluk M."/>
            <person name="Batista M."/>
            <person name="Junghare M."/>
            <person name="Carmona M."/>
            <person name="Faoro H."/>
            <person name="Cruz L.M."/>
            <person name="Battistoni F."/>
            <person name="De Souza E."/>
            <person name="Pedrosa F."/>
            <person name="Chen W.-M."/>
            <person name="Poole P.S."/>
            <person name="Dixon R.A."/>
            <person name="James E.K."/>
        </authorList>
    </citation>
    <scope>NUCLEOTIDE SEQUENCE [LARGE SCALE GENOMIC DNA]</scope>
    <source>
        <strain evidence="2 3">PbN1</strain>
    </source>
</reference>
<name>A0ABX1NPX6_9RHOO</name>
<proteinExistence type="predicted"/>
<gene>
    <name evidence="2" type="ORF">GPA24_00390</name>
</gene>
<evidence type="ECO:0000256" key="1">
    <source>
        <dbReference type="ARBA" id="ARBA00023186"/>
    </source>
</evidence>
<dbReference type="InterPro" id="IPR050289">
    <property type="entry name" value="TorD/DmsD_chaperones"/>
</dbReference>
<dbReference type="PANTHER" id="PTHR34227:SF1">
    <property type="entry name" value="DIMETHYL SULFOXIDE REDUCTASE CHAPERONE-RELATED"/>
    <property type="match status" value="1"/>
</dbReference>
<accession>A0ABX1NPX6</accession>
<dbReference type="PANTHER" id="PTHR34227">
    <property type="entry name" value="CHAPERONE PROTEIN YCDY"/>
    <property type="match status" value="1"/>
</dbReference>
<dbReference type="SUPFAM" id="SSF89155">
    <property type="entry name" value="TorD-like"/>
    <property type="match status" value="1"/>
</dbReference>
<dbReference type="Pfam" id="PF02613">
    <property type="entry name" value="Nitrate_red_del"/>
    <property type="match status" value="1"/>
</dbReference>
<comment type="caution">
    <text evidence="2">The sequence shown here is derived from an EMBL/GenBank/DDBJ whole genome shotgun (WGS) entry which is preliminary data.</text>
</comment>
<evidence type="ECO:0000313" key="3">
    <source>
        <dbReference type="Proteomes" id="UP000633943"/>
    </source>
</evidence>
<keyword evidence="3" id="KW-1185">Reference proteome</keyword>
<dbReference type="InterPro" id="IPR020945">
    <property type="entry name" value="DMSO/NO3_reduct_chaperone"/>
</dbReference>
<organism evidence="2 3">
    <name type="scientific">Aromatoleum bremense</name>
    <dbReference type="NCBI Taxonomy" id="76115"/>
    <lineage>
        <taxon>Bacteria</taxon>
        <taxon>Pseudomonadati</taxon>
        <taxon>Pseudomonadota</taxon>
        <taxon>Betaproteobacteria</taxon>
        <taxon>Rhodocyclales</taxon>
        <taxon>Rhodocyclaceae</taxon>
        <taxon>Aromatoleum</taxon>
    </lineage>
</organism>
<dbReference type="InterPro" id="IPR036411">
    <property type="entry name" value="TorD-like_sf"/>
</dbReference>
<evidence type="ECO:0000313" key="2">
    <source>
        <dbReference type="EMBL" id="NMG14020.1"/>
    </source>
</evidence>